<feature type="compositionally biased region" description="Basic and acidic residues" evidence="1">
    <location>
        <begin position="682"/>
        <end position="696"/>
    </location>
</feature>
<feature type="compositionally biased region" description="Gly residues" evidence="1">
    <location>
        <begin position="41"/>
        <end position="50"/>
    </location>
</feature>
<feature type="compositionally biased region" description="Low complexity" evidence="1">
    <location>
        <begin position="511"/>
        <end position="523"/>
    </location>
</feature>
<name>A0ABR0BXP9_PURLI</name>
<sequence>MVVGAEAVAIDGRLGRPGGVDLDAGRRGLGGTGWDREMSRGGNGDGGRSGARGEAGEARRGMVWYGAQPGSADGGGGGGCGGGPELRVGCGGVVQTFRLVCVPGCGEGRVATGRLRAATATWKTIGGRTLGEHTGCTHGPRSVHRGAALTGEEPWRRPSGARGGPERSSFGAHGASLIHPVHPGTQPDLLALPVGRVEEERSRFADAWFLAAGVGHACRGLGPALASAAMDAPSVLSFKHGPAPFPADGGLQISNLCAAPHRFLHFSRGVKGITGSGSRAPRNGDPGNDPKLGYPPVDVERVFPMERREGPFCYVLNLLATRSQRRKGGPFQHLVAADRWIILSLAKANMAGEKEWNLAHSGLLPSPSPMPGRFDLLGLRGEPGARRAIARLWEKQAGEDDVRETCQLNAQLNQLNMSSFASFKQALFQIDNAALRGGSPFFTCSRSRPPASPKARPSQPWRFVPPPLARASSVNFQGHAGLLKAKKTTEGSGNAPRYQKAKRGAKNITSGQPPGLGAQAPQQWEQAGEWLDGVPWSRAWRCSPRRRCGLCADTSGFFSLSLTQCSCLPADQRLQAGAARGASTELAASNGPFNAEPTCIAPDNTLSVWRSTQRGAARGTSDGVPCRFHPSIDPLTHHPSLHPAAVPDSSRSLSSLTSMSNPPHRRRTHRPSPPPQHIQQHVPEKQNQRHGTEKQPSRALSPSSHSSSRAPSPENDEHPQRSLSPPSTIHPGRRTNPRAPRSAPAAPSKYQHRPPSIPPFHLPRKRPELVFLWAYPFRGAARGVEGPSVRPHGGSTVRPVVLLTSRPSDVSMALHVGLRTFLCRDPGIPASPGDSKTLPHASGIQLHWI</sequence>
<evidence type="ECO:0000256" key="1">
    <source>
        <dbReference type="SAM" id="MobiDB-lite"/>
    </source>
</evidence>
<feature type="compositionally biased region" description="Low complexity" evidence="1">
    <location>
        <begin position="737"/>
        <end position="748"/>
    </location>
</feature>
<feature type="region of interest" description="Disordered" evidence="1">
    <location>
        <begin position="488"/>
        <end position="523"/>
    </location>
</feature>
<protein>
    <submittedName>
        <fullName evidence="2">Uncharacterized protein</fullName>
    </submittedName>
</protein>
<feature type="compositionally biased region" description="Low complexity" evidence="1">
    <location>
        <begin position="649"/>
        <end position="662"/>
    </location>
</feature>
<dbReference type="EMBL" id="JAWRVI010000024">
    <property type="protein sequence ID" value="KAK4088561.1"/>
    <property type="molecule type" value="Genomic_DNA"/>
</dbReference>
<dbReference type="Proteomes" id="UP001287286">
    <property type="component" value="Unassembled WGS sequence"/>
</dbReference>
<keyword evidence="3" id="KW-1185">Reference proteome</keyword>
<gene>
    <name evidence="2" type="ORF">Purlil1_7112</name>
</gene>
<feature type="compositionally biased region" description="Low complexity" evidence="1">
    <location>
        <begin position="697"/>
        <end position="713"/>
    </location>
</feature>
<proteinExistence type="predicted"/>
<comment type="caution">
    <text evidence="2">The sequence shown here is derived from an EMBL/GenBank/DDBJ whole genome shotgun (WGS) entry which is preliminary data.</text>
</comment>
<feature type="region of interest" description="Disordered" evidence="1">
    <location>
        <begin position="131"/>
        <end position="176"/>
    </location>
</feature>
<reference evidence="2 3" key="1">
    <citation type="journal article" date="2024" name="Microbiol. Resour. Announc.">
        <title>Genome annotations for the ascomycete fungi Trichoderma harzianum, Trichoderma aggressivum, and Purpureocillium lilacinum.</title>
        <authorList>
            <person name="Beijen E.P.W."/>
            <person name="Ohm R.A."/>
        </authorList>
    </citation>
    <scope>NUCLEOTIDE SEQUENCE [LARGE SCALE GENOMIC DNA]</scope>
    <source>
        <strain evidence="2 3">CBS 150709</strain>
    </source>
</reference>
<evidence type="ECO:0000313" key="3">
    <source>
        <dbReference type="Proteomes" id="UP001287286"/>
    </source>
</evidence>
<feature type="region of interest" description="Disordered" evidence="1">
    <location>
        <begin position="274"/>
        <end position="295"/>
    </location>
</feature>
<accession>A0ABR0BXP9</accession>
<evidence type="ECO:0000313" key="2">
    <source>
        <dbReference type="EMBL" id="KAK4088561.1"/>
    </source>
</evidence>
<organism evidence="2 3">
    <name type="scientific">Purpureocillium lilacinum</name>
    <name type="common">Paecilomyces lilacinus</name>
    <dbReference type="NCBI Taxonomy" id="33203"/>
    <lineage>
        <taxon>Eukaryota</taxon>
        <taxon>Fungi</taxon>
        <taxon>Dikarya</taxon>
        <taxon>Ascomycota</taxon>
        <taxon>Pezizomycotina</taxon>
        <taxon>Sordariomycetes</taxon>
        <taxon>Hypocreomycetidae</taxon>
        <taxon>Hypocreales</taxon>
        <taxon>Ophiocordycipitaceae</taxon>
        <taxon>Purpureocillium</taxon>
    </lineage>
</organism>
<feature type="region of interest" description="Disordered" evidence="1">
    <location>
        <begin position="613"/>
        <end position="761"/>
    </location>
</feature>
<feature type="region of interest" description="Disordered" evidence="1">
    <location>
        <begin position="24"/>
        <end position="56"/>
    </location>
</feature>